<comment type="caution">
    <text evidence="3">The sequence shown here is derived from an EMBL/GenBank/DDBJ whole genome shotgun (WGS) entry which is preliminary data.</text>
</comment>
<sequence>MSPFLFILVTDVLGRMIDAAKARGRVCGLKVRRGETHITYLQFADDLLLFVEGNKNLVKDMMRVVHAF</sequence>
<reference evidence="3 4" key="1">
    <citation type="submission" date="2024-01" db="EMBL/GenBank/DDBJ databases">
        <title>Genome assemblies of Stephania.</title>
        <authorList>
            <person name="Yang L."/>
        </authorList>
    </citation>
    <scope>NUCLEOTIDE SEQUENCE [LARGE SCALE GENOMIC DNA]</scope>
    <source>
        <strain evidence="3">QJT</strain>
        <tissue evidence="3">Leaf</tissue>
    </source>
</reference>
<dbReference type="EMBL" id="JBBNAE010000006">
    <property type="protein sequence ID" value="KAK9116997.1"/>
    <property type="molecule type" value="Genomic_DNA"/>
</dbReference>
<dbReference type="PROSITE" id="PS50878">
    <property type="entry name" value="RT_POL"/>
    <property type="match status" value="1"/>
</dbReference>
<dbReference type="Proteomes" id="UP001417504">
    <property type="component" value="Unassembled WGS sequence"/>
</dbReference>
<feature type="domain" description="Reverse transcriptase" evidence="2">
    <location>
        <begin position="1"/>
        <end position="68"/>
    </location>
</feature>
<organism evidence="3 4">
    <name type="scientific">Stephania japonica</name>
    <dbReference type="NCBI Taxonomy" id="461633"/>
    <lineage>
        <taxon>Eukaryota</taxon>
        <taxon>Viridiplantae</taxon>
        <taxon>Streptophyta</taxon>
        <taxon>Embryophyta</taxon>
        <taxon>Tracheophyta</taxon>
        <taxon>Spermatophyta</taxon>
        <taxon>Magnoliopsida</taxon>
        <taxon>Ranunculales</taxon>
        <taxon>Menispermaceae</taxon>
        <taxon>Menispermoideae</taxon>
        <taxon>Cissampelideae</taxon>
        <taxon>Stephania</taxon>
    </lineage>
</organism>
<proteinExistence type="predicted"/>
<dbReference type="InterPro" id="IPR000477">
    <property type="entry name" value="RT_dom"/>
</dbReference>
<protein>
    <recommendedName>
        <fullName evidence="2">Reverse transcriptase domain-containing protein</fullName>
    </recommendedName>
</protein>
<evidence type="ECO:0000256" key="1">
    <source>
        <dbReference type="SAM" id="SignalP"/>
    </source>
</evidence>
<keyword evidence="4" id="KW-1185">Reference proteome</keyword>
<feature type="chain" id="PRO_5042867450" description="Reverse transcriptase domain-containing protein" evidence="1">
    <location>
        <begin position="20"/>
        <end position="68"/>
    </location>
</feature>
<dbReference type="AlphaFoldDB" id="A0AAP0IKC8"/>
<name>A0AAP0IKC8_9MAGN</name>
<evidence type="ECO:0000313" key="4">
    <source>
        <dbReference type="Proteomes" id="UP001417504"/>
    </source>
</evidence>
<gene>
    <name evidence="3" type="ORF">Sjap_015944</name>
</gene>
<keyword evidence="1" id="KW-0732">Signal</keyword>
<accession>A0AAP0IKC8</accession>
<feature type="signal peptide" evidence="1">
    <location>
        <begin position="1"/>
        <end position="19"/>
    </location>
</feature>
<evidence type="ECO:0000313" key="3">
    <source>
        <dbReference type="EMBL" id="KAK9116997.1"/>
    </source>
</evidence>
<evidence type="ECO:0000259" key="2">
    <source>
        <dbReference type="PROSITE" id="PS50878"/>
    </source>
</evidence>